<sequence>MGKANINIDEKTLEEVVKRVLNESEKQQKERAKKKRDRRLRNTDLLLRNYDNLITHIDYAVEDEKKLEEEDPEEVLDELEREMSLSSEEDYEGIYINAIKRTKIRTRIISKHIKTAIEFYKHKAKDDSSYARRYNVIYKYYFEKKSITDIAEELYIAERTAWRDRNKAIEELSVLFFGIDGIKFLV</sequence>
<feature type="coiled-coil region" evidence="1">
    <location>
        <begin position="10"/>
        <end position="42"/>
    </location>
</feature>
<dbReference type="Proteomes" id="UP000512286">
    <property type="component" value="Chromosome"/>
</dbReference>
<evidence type="ECO:0000256" key="1">
    <source>
        <dbReference type="SAM" id="Coils"/>
    </source>
</evidence>
<dbReference type="EMBL" id="CP059378">
    <property type="protein sequence ID" value="QLY79195.1"/>
    <property type="molecule type" value="Genomic_DNA"/>
</dbReference>
<evidence type="ECO:0000313" key="3">
    <source>
        <dbReference type="Proteomes" id="UP000512286"/>
    </source>
</evidence>
<dbReference type="AlphaFoldDB" id="A0A7D6ZZ99"/>
<evidence type="ECO:0000313" key="2">
    <source>
        <dbReference type="EMBL" id="QLY79195.1"/>
    </source>
</evidence>
<reference evidence="2 3" key="1">
    <citation type="submission" date="2020-07" db="EMBL/GenBank/DDBJ databases">
        <title>Electron transfer.</title>
        <authorList>
            <person name="Huang L."/>
            <person name="Liu X."/>
            <person name="Zhou S."/>
        </authorList>
    </citation>
    <scope>NUCLEOTIDE SEQUENCE [LARGE SCALE GENOMIC DNA]</scope>
    <source>
        <strain evidence="2 3">Lx1</strain>
    </source>
</reference>
<accession>A0A7D6ZZ99</accession>
<name>A0A7D6ZZ99_9CLOT</name>
<organism evidence="2 3">
    <name type="scientific">Clostridium intestinale</name>
    <dbReference type="NCBI Taxonomy" id="36845"/>
    <lineage>
        <taxon>Bacteria</taxon>
        <taxon>Bacillati</taxon>
        <taxon>Bacillota</taxon>
        <taxon>Clostridia</taxon>
        <taxon>Eubacteriales</taxon>
        <taxon>Clostridiaceae</taxon>
        <taxon>Clostridium</taxon>
    </lineage>
</organism>
<proteinExistence type="predicted"/>
<gene>
    <name evidence="2" type="ORF">HZF06_19275</name>
</gene>
<dbReference type="RefSeq" id="WP_181601411.1">
    <property type="nucleotide sequence ID" value="NZ_CP059378.1"/>
</dbReference>
<keyword evidence="1" id="KW-0175">Coiled coil</keyword>
<dbReference type="KEGG" id="cint:HZF06_19275"/>
<protein>
    <submittedName>
        <fullName evidence="2">Uncharacterized protein</fullName>
    </submittedName>
</protein>